<gene>
    <name evidence="1" type="ORF">GCM10022288_27100</name>
</gene>
<organism evidence="1 2">
    <name type="scientific">Gryllotalpicola kribbensis</name>
    <dbReference type="NCBI Taxonomy" id="993084"/>
    <lineage>
        <taxon>Bacteria</taxon>
        <taxon>Bacillati</taxon>
        <taxon>Actinomycetota</taxon>
        <taxon>Actinomycetes</taxon>
        <taxon>Micrococcales</taxon>
        <taxon>Microbacteriaceae</taxon>
        <taxon>Gryllotalpicola</taxon>
    </lineage>
</organism>
<evidence type="ECO:0008006" key="3">
    <source>
        <dbReference type="Google" id="ProtNLM"/>
    </source>
</evidence>
<sequence>MRLSPVLTRLDLPVAELSALRLDGDAFALDEAVIAVDEPELAVNRAAALAGVFTPRMVAELDTALWVYGCLDRPPAVHTGAVRRDARRRLLSTLRVTLRETAVTDDEITELAGIRVTSRPRTAVDVALLDDVSPEREDAVRELLRAPVIAAEALTIALQLGHTPGKLRAVDRLRQWCVSRR</sequence>
<evidence type="ECO:0000313" key="2">
    <source>
        <dbReference type="Proteomes" id="UP001500213"/>
    </source>
</evidence>
<comment type="caution">
    <text evidence="1">The sequence shown here is derived from an EMBL/GenBank/DDBJ whole genome shotgun (WGS) entry which is preliminary data.</text>
</comment>
<reference evidence="2" key="1">
    <citation type="journal article" date="2019" name="Int. J. Syst. Evol. Microbiol.">
        <title>The Global Catalogue of Microorganisms (GCM) 10K type strain sequencing project: providing services to taxonomists for standard genome sequencing and annotation.</title>
        <authorList>
            <consortium name="The Broad Institute Genomics Platform"/>
            <consortium name="The Broad Institute Genome Sequencing Center for Infectious Disease"/>
            <person name="Wu L."/>
            <person name="Ma J."/>
        </authorList>
    </citation>
    <scope>NUCLEOTIDE SEQUENCE [LARGE SCALE GENOMIC DNA]</scope>
    <source>
        <strain evidence="2">JCM 17593</strain>
    </source>
</reference>
<dbReference type="EMBL" id="BAABBX010000016">
    <property type="protein sequence ID" value="GAA4193373.1"/>
    <property type="molecule type" value="Genomic_DNA"/>
</dbReference>
<proteinExistence type="predicted"/>
<dbReference type="RefSeq" id="WP_344777786.1">
    <property type="nucleotide sequence ID" value="NZ_BAABBX010000016.1"/>
</dbReference>
<evidence type="ECO:0000313" key="1">
    <source>
        <dbReference type="EMBL" id="GAA4193373.1"/>
    </source>
</evidence>
<dbReference type="Proteomes" id="UP001500213">
    <property type="component" value="Unassembled WGS sequence"/>
</dbReference>
<accession>A0ABP8AYP7</accession>
<name>A0ABP8AYP7_9MICO</name>
<keyword evidence="2" id="KW-1185">Reference proteome</keyword>
<protein>
    <recommendedName>
        <fullName evidence="3">AbiEi antitoxin C-terminal domain-containing protein</fullName>
    </recommendedName>
</protein>